<gene>
    <name evidence="2" type="ORF">SAMN04488056_12913</name>
</gene>
<organism evidence="2 3">
    <name type="scientific">Cohaesibacter marisflavi</name>
    <dbReference type="NCBI Taxonomy" id="655353"/>
    <lineage>
        <taxon>Bacteria</taxon>
        <taxon>Pseudomonadati</taxon>
        <taxon>Pseudomonadota</taxon>
        <taxon>Alphaproteobacteria</taxon>
        <taxon>Hyphomicrobiales</taxon>
        <taxon>Cohaesibacteraceae</taxon>
    </lineage>
</organism>
<keyword evidence="1" id="KW-0732">Signal</keyword>
<evidence type="ECO:0000313" key="2">
    <source>
        <dbReference type="EMBL" id="SFP19994.1"/>
    </source>
</evidence>
<sequence length="56" mass="6087">MFRTLITAAILTSVMGGCALAETFEVKMLNKNGKENILLRTGGGCMMIKVRQHNSS</sequence>
<evidence type="ECO:0000313" key="3">
    <source>
        <dbReference type="Proteomes" id="UP000199236"/>
    </source>
</evidence>
<feature type="signal peptide" evidence="1">
    <location>
        <begin position="1"/>
        <end position="21"/>
    </location>
</feature>
<dbReference type="AlphaFoldDB" id="A0A1I5NE01"/>
<dbReference type="EMBL" id="FOVR01000029">
    <property type="protein sequence ID" value="SFP19994.1"/>
    <property type="molecule type" value="Genomic_DNA"/>
</dbReference>
<name>A0A1I5NE01_9HYPH</name>
<feature type="chain" id="PRO_5011693805" evidence="1">
    <location>
        <begin position="22"/>
        <end position="56"/>
    </location>
</feature>
<evidence type="ECO:0000256" key="1">
    <source>
        <dbReference type="SAM" id="SignalP"/>
    </source>
</evidence>
<keyword evidence="3" id="KW-1185">Reference proteome</keyword>
<proteinExistence type="predicted"/>
<accession>A0A1I5NE01</accession>
<dbReference type="PROSITE" id="PS51257">
    <property type="entry name" value="PROKAR_LIPOPROTEIN"/>
    <property type="match status" value="1"/>
</dbReference>
<reference evidence="2 3" key="1">
    <citation type="submission" date="2016-10" db="EMBL/GenBank/DDBJ databases">
        <authorList>
            <person name="de Groot N.N."/>
        </authorList>
    </citation>
    <scope>NUCLEOTIDE SEQUENCE [LARGE SCALE GENOMIC DNA]</scope>
    <source>
        <strain evidence="2 3">CGMCC 1.9157</strain>
    </source>
</reference>
<dbReference type="Proteomes" id="UP000199236">
    <property type="component" value="Unassembled WGS sequence"/>
</dbReference>
<protein>
    <submittedName>
        <fullName evidence="2">Uncharacterized protein</fullName>
    </submittedName>
</protein>